<dbReference type="EMBL" id="BMIK01000008">
    <property type="protein sequence ID" value="GGC31703.1"/>
    <property type="molecule type" value="Genomic_DNA"/>
</dbReference>
<dbReference type="Pfam" id="PF22725">
    <property type="entry name" value="GFO_IDH_MocA_C3"/>
    <property type="match status" value="1"/>
</dbReference>
<evidence type="ECO:0000259" key="3">
    <source>
        <dbReference type="Pfam" id="PF01408"/>
    </source>
</evidence>
<feature type="domain" description="GFO/IDH/MocA-like oxidoreductase" evidence="4">
    <location>
        <begin position="124"/>
        <end position="244"/>
    </location>
</feature>
<dbReference type="InterPro" id="IPR036291">
    <property type="entry name" value="NAD(P)-bd_dom_sf"/>
</dbReference>
<reference evidence="6" key="1">
    <citation type="journal article" date="2019" name="Int. J. Syst. Evol. Microbiol.">
        <title>The Global Catalogue of Microorganisms (GCM) 10K type strain sequencing project: providing services to taxonomists for standard genome sequencing and annotation.</title>
        <authorList>
            <consortium name="The Broad Institute Genomics Platform"/>
            <consortium name="The Broad Institute Genome Sequencing Center for Infectious Disease"/>
            <person name="Wu L."/>
            <person name="Ma J."/>
        </authorList>
    </citation>
    <scope>NUCLEOTIDE SEQUENCE [LARGE SCALE GENOMIC DNA]</scope>
    <source>
        <strain evidence="6">CGMCC 1.15342</strain>
    </source>
</reference>
<name>A0ABQ1M569_9SPHI</name>
<dbReference type="Gene3D" id="3.30.360.10">
    <property type="entry name" value="Dihydrodipicolinate Reductase, domain 2"/>
    <property type="match status" value="1"/>
</dbReference>
<dbReference type="RefSeq" id="WP_188751142.1">
    <property type="nucleotide sequence ID" value="NZ_BMIK01000008.1"/>
</dbReference>
<organism evidence="5 6">
    <name type="scientific">Parapedobacter defluvii</name>
    <dbReference type="NCBI Taxonomy" id="2045106"/>
    <lineage>
        <taxon>Bacteria</taxon>
        <taxon>Pseudomonadati</taxon>
        <taxon>Bacteroidota</taxon>
        <taxon>Sphingobacteriia</taxon>
        <taxon>Sphingobacteriales</taxon>
        <taxon>Sphingobacteriaceae</taxon>
        <taxon>Parapedobacter</taxon>
    </lineage>
</organism>
<comment type="similarity">
    <text evidence="1">Belongs to the Gfo/Idh/MocA family.</text>
</comment>
<proteinExistence type="inferred from homology"/>
<dbReference type="NCBIfam" id="TIGR04380">
    <property type="entry name" value="myo_inos_iolG"/>
    <property type="match status" value="1"/>
</dbReference>
<protein>
    <submittedName>
        <fullName evidence="5">Oxidoreductase YrbE</fullName>
    </submittedName>
</protein>
<dbReference type="SUPFAM" id="SSF55347">
    <property type="entry name" value="Glyceraldehyde-3-phosphate dehydrogenase-like, C-terminal domain"/>
    <property type="match status" value="1"/>
</dbReference>
<keyword evidence="6" id="KW-1185">Reference proteome</keyword>
<evidence type="ECO:0000259" key="4">
    <source>
        <dbReference type="Pfam" id="PF22725"/>
    </source>
</evidence>
<dbReference type="Pfam" id="PF01408">
    <property type="entry name" value="GFO_IDH_MocA"/>
    <property type="match status" value="1"/>
</dbReference>
<feature type="domain" description="Gfo/Idh/MocA-like oxidoreductase N-terminal" evidence="3">
    <location>
        <begin position="3"/>
        <end position="116"/>
    </location>
</feature>
<evidence type="ECO:0000256" key="1">
    <source>
        <dbReference type="ARBA" id="ARBA00010928"/>
    </source>
</evidence>
<dbReference type="InterPro" id="IPR055170">
    <property type="entry name" value="GFO_IDH_MocA-like_dom"/>
</dbReference>
<dbReference type="Proteomes" id="UP000597338">
    <property type="component" value="Unassembled WGS sequence"/>
</dbReference>
<gene>
    <name evidence="5" type="primary">yrbE</name>
    <name evidence="5" type="ORF">GCM10011386_24700</name>
</gene>
<evidence type="ECO:0000313" key="5">
    <source>
        <dbReference type="EMBL" id="GGC31703.1"/>
    </source>
</evidence>
<keyword evidence="2" id="KW-0560">Oxidoreductase</keyword>
<dbReference type="InterPro" id="IPR000683">
    <property type="entry name" value="Gfo/Idh/MocA-like_OxRdtase_N"/>
</dbReference>
<dbReference type="InterPro" id="IPR030827">
    <property type="entry name" value="Myo_inos_IolG"/>
</dbReference>
<evidence type="ECO:0000256" key="2">
    <source>
        <dbReference type="ARBA" id="ARBA00023002"/>
    </source>
</evidence>
<dbReference type="PANTHER" id="PTHR42840:SF3">
    <property type="entry name" value="BINDING ROSSMANN FOLD OXIDOREDUCTASE, PUTATIVE (AFU_ORTHOLOGUE AFUA_2G10240)-RELATED"/>
    <property type="match status" value="1"/>
</dbReference>
<evidence type="ECO:0000313" key="6">
    <source>
        <dbReference type="Proteomes" id="UP000597338"/>
    </source>
</evidence>
<dbReference type="Gene3D" id="3.40.50.720">
    <property type="entry name" value="NAD(P)-binding Rossmann-like Domain"/>
    <property type="match status" value="1"/>
</dbReference>
<dbReference type="SUPFAM" id="SSF51735">
    <property type="entry name" value="NAD(P)-binding Rossmann-fold domains"/>
    <property type="match status" value="1"/>
</dbReference>
<accession>A0ABQ1M569</accession>
<sequence length="330" mass="35974">MQLKIGIIGLGRIGAIHYNNITQQIPEAEVVMAADVRHEALPPHVQVGTAEQLISHPEVEAVIICSPTDTHADYVETCARAGKHVFCEKPLDLSLVRIRQTLSVVQQHGIKLMLGFNRRFDANFMKLRSLVTEGKIGDTHLVKITSRDPEPPSLTYLRSSGGLFMDMAIHDFDMARYIMGKEVVQVYAAAATLTGGAVAEAGDIDTAVVTLTFEDGSMAVIDNSRRAVYGYDQRLEVFGSKGMALVDNNKPDNHVYYHGSGAQSSLPLHFFMDRYTTSYLTEMQAFIKAVRGECELPVGGEDGLKAALIAVAAQQSVKENRPVAVGETAV</sequence>
<comment type="caution">
    <text evidence="5">The sequence shown here is derived from an EMBL/GenBank/DDBJ whole genome shotgun (WGS) entry which is preliminary data.</text>
</comment>
<dbReference type="PANTHER" id="PTHR42840">
    <property type="entry name" value="NAD(P)-BINDING ROSSMANN-FOLD SUPERFAMILY PROTEIN-RELATED"/>
    <property type="match status" value="1"/>
</dbReference>